<evidence type="ECO:0000313" key="3">
    <source>
        <dbReference type="EMBL" id="KAG5261360.1"/>
    </source>
</evidence>
<feature type="chain" id="PRO_5043764504" description="C-type lectin domain-containing protein" evidence="1">
    <location>
        <begin position="21"/>
        <end position="360"/>
    </location>
</feature>
<feature type="signal peptide" evidence="1">
    <location>
        <begin position="1"/>
        <end position="20"/>
    </location>
</feature>
<sequence>MTLLLFTILLVSGLCSLSSSVPRRFHVVKEQKSWTEAQQYCREEFTDLATIDNMTEMEKVNSMILEAGAGNAWIGLKQGKWRWSLADREFYRENESEFRNWASNPPNGGAEKECVARKHANGKWHHNKCIERLPFICYDGGNSTQPYVLVTEEKNWPDAQRYCREKHTDLASVRNLTENDMMIKEVRAGSHEGGNGEAWIGLFRDGWEWSDGSNSSFRYWGTGEPNFGTQFLAVTTQHIYNKLVLVRENKTWREALQYCREHHVDLVSVTSKRVQRWVRARAKGASTAHVWVGLLHSYGVGWYWVCGQTVCYRNWTQGHDQVDSFQQRVGAVESGGGLWVSNLTKTDKLHFICTTEEWCD</sequence>
<dbReference type="InterPro" id="IPR016186">
    <property type="entry name" value="C-type_lectin-like/link_sf"/>
</dbReference>
<accession>A0AAV6FFC7</accession>
<protein>
    <recommendedName>
        <fullName evidence="2">C-type lectin domain-containing protein</fullName>
    </recommendedName>
</protein>
<comment type="caution">
    <text evidence="3">The sequence shown here is derived from an EMBL/GenBank/DDBJ whole genome shotgun (WGS) entry which is preliminary data.</text>
</comment>
<keyword evidence="4" id="KW-1185">Reference proteome</keyword>
<reference evidence="3" key="1">
    <citation type="submission" date="2020-10" db="EMBL/GenBank/DDBJ databases">
        <title>Chromosome-scale genome assembly of the Allis shad, Alosa alosa.</title>
        <authorList>
            <person name="Margot Z."/>
            <person name="Christophe K."/>
            <person name="Cabau C."/>
            <person name="Louis A."/>
            <person name="Berthelot C."/>
            <person name="Parey E."/>
            <person name="Roest Crollius H."/>
            <person name="Montfort J."/>
            <person name="Robinson-Rechavi M."/>
            <person name="Bucao C."/>
            <person name="Bouchez O."/>
            <person name="Gislard M."/>
            <person name="Lluch J."/>
            <person name="Milhes M."/>
            <person name="Lampietro C."/>
            <person name="Lopez Roques C."/>
            <person name="Donnadieu C."/>
            <person name="Braasch I."/>
            <person name="Desvignes T."/>
            <person name="Postlethwait J."/>
            <person name="Bobe J."/>
            <person name="Guiguen Y."/>
        </authorList>
    </citation>
    <scope>NUCLEOTIDE SEQUENCE</scope>
    <source>
        <strain evidence="3">M-15738</strain>
        <tissue evidence="3">Blood</tissue>
    </source>
</reference>
<dbReference type="AlphaFoldDB" id="A0AAV6FFC7"/>
<dbReference type="PANTHER" id="PTHR45784">
    <property type="entry name" value="C-TYPE LECTIN DOMAIN FAMILY 20 MEMBER A-RELATED"/>
    <property type="match status" value="1"/>
</dbReference>
<evidence type="ECO:0000313" key="4">
    <source>
        <dbReference type="Proteomes" id="UP000823561"/>
    </source>
</evidence>
<dbReference type="InterPro" id="IPR016187">
    <property type="entry name" value="CTDL_fold"/>
</dbReference>
<dbReference type="Pfam" id="PF00059">
    <property type="entry name" value="Lectin_C"/>
    <property type="match status" value="3"/>
</dbReference>
<dbReference type="Proteomes" id="UP000823561">
    <property type="component" value="Chromosome 24"/>
</dbReference>
<dbReference type="SMART" id="SM00034">
    <property type="entry name" value="CLECT"/>
    <property type="match status" value="3"/>
</dbReference>
<dbReference type="PANTHER" id="PTHR45784:SF5">
    <property type="entry name" value="C-TYPE LECTIN DOMAIN FAMILY 20 MEMBER A-RELATED"/>
    <property type="match status" value="1"/>
</dbReference>
<dbReference type="InterPro" id="IPR001304">
    <property type="entry name" value="C-type_lectin-like"/>
</dbReference>
<organism evidence="3 4">
    <name type="scientific">Alosa alosa</name>
    <name type="common">allis shad</name>
    <dbReference type="NCBI Taxonomy" id="278164"/>
    <lineage>
        <taxon>Eukaryota</taxon>
        <taxon>Metazoa</taxon>
        <taxon>Chordata</taxon>
        <taxon>Craniata</taxon>
        <taxon>Vertebrata</taxon>
        <taxon>Euteleostomi</taxon>
        <taxon>Actinopterygii</taxon>
        <taxon>Neopterygii</taxon>
        <taxon>Teleostei</taxon>
        <taxon>Clupei</taxon>
        <taxon>Clupeiformes</taxon>
        <taxon>Clupeoidei</taxon>
        <taxon>Clupeidae</taxon>
        <taxon>Alosa</taxon>
    </lineage>
</organism>
<dbReference type="SUPFAM" id="SSF56436">
    <property type="entry name" value="C-type lectin-like"/>
    <property type="match status" value="3"/>
</dbReference>
<evidence type="ECO:0000259" key="2">
    <source>
        <dbReference type="PROSITE" id="PS50041"/>
    </source>
</evidence>
<dbReference type="Gene3D" id="3.10.100.10">
    <property type="entry name" value="Mannose-Binding Protein A, subunit A"/>
    <property type="match status" value="3"/>
</dbReference>
<proteinExistence type="predicted"/>
<feature type="domain" description="C-type lectin" evidence="2">
    <location>
        <begin position="147"/>
        <end position="254"/>
    </location>
</feature>
<feature type="domain" description="C-type lectin" evidence="2">
    <location>
        <begin position="25"/>
        <end position="138"/>
    </location>
</feature>
<gene>
    <name evidence="3" type="ORF">AALO_G00303120</name>
</gene>
<feature type="domain" description="C-type lectin" evidence="2">
    <location>
        <begin position="255"/>
        <end position="339"/>
    </location>
</feature>
<evidence type="ECO:0000256" key="1">
    <source>
        <dbReference type="SAM" id="SignalP"/>
    </source>
</evidence>
<name>A0AAV6FFC7_9TELE</name>
<dbReference type="PROSITE" id="PS50041">
    <property type="entry name" value="C_TYPE_LECTIN_2"/>
    <property type="match status" value="3"/>
</dbReference>
<keyword evidence="1" id="KW-0732">Signal</keyword>
<dbReference type="EMBL" id="JADWDJ010000024">
    <property type="protein sequence ID" value="KAG5261360.1"/>
    <property type="molecule type" value="Genomic_DNA"/>
</dbReference>